<feature type="compositionally biased region" description="Basic and acidic residues" evidence="4">
    <location>
        <begin position="1045"/>
        <end position="1061"/>
    </location>
</feature>
<dbReference type="Pfam" id="PF13432">
    <property type="entry name" value="TPR_16"/>
    <property type="match status" value="2"/>
</dbReference>
<gene>
    <name evidence="5" type="primary">FGENESH: predicted gene_1.53</name>
    <name evidence="6" type="ORF">AAT19DRAFT_8425</name>
    <name evidence="5" type="ORF">BN2166_0000530</name>
</gene>
<accession>A0A0K3C6C1</accession>
<name>A0A0K3C6C1_RHOTO</name>
<dbReference type="GO" id="GO:0003746">
    <property type="term" value="F:translation elongation factor activity"/>
    <property type="evidence" value="ECO:0007669"/>
    <property type="project" value="UniProtKB-KW"/>
</dbReference>
<evidence type="ECO:0000313" key="5">
    <source>
        <dbReference type="EMBL" id="CTR04192.1"/>
    </source>
</evidence>
<evidence type="ECO:0000256" key="2">
    <source>
        <dbReference type="ARBA" id="ARBA00022803"/>
    </source>
</evidence>
<dbReference type="SUPFAM" id="SSF48452">
    <property type="entry name" value="TPR-like"/>
    <property type="match status" value="4"/>
</dbReference>
<dbReference type="EMBL" id="LCTV02000001">
    <property type="protein sequence ID" value="PRQ77357.1"/>
    <property type="molecule type" value="Genomic_DNA"/>
</dbReference>
<evidence type="ECO:0000256" key="1">
    <source>
        <dbReference type="ARBA" id="ARBA00022737"/>
    </source>
</evidence>
<dbReference type="SMART" id="SM00028">
    <property type="entry name" value="TPR"/>
    <property type="match status" value="6"/>
</dbReference>
<reference evidence="6 8" key="2">
    <citation type="journal article" date="2018" name="Elife">
        <title>Functional genomics of lipid metabolism in the oleaginous yeast Rhodosporidium toruloides.</title>
        <authorList>
            <person name="Coradetti S.T."/>
            <person name="Pinel D."/>
            <person name="Geiselman G."/>
            <person name="Ito M."/>
            <person name="Mondo S."/>
            <person name="Reilly M.C."/>
            <person name="Cheng Y.F."/>
            <person name="Bauer S."/>
            <person name="Grigoriev I."/>
            <person name="Gladden J.M."/>
            <person name="Simmons B.A."/>
            <person name="Brem R."/>
            <person name="Arkin A.P."/>
            <person name="Skerker J.M."/>
        </authorList>
    </citation>
    <scope>NUCLEOTIDE SEQUENCE [LARGE SCALE GENOMIC DNA]</scope>
    <source>
        <strain evidence="6 8">NBRC 0880</strain>
    </source>
</reference>
<dbReference type="InterPro" id="IPR011990">
    <property type="entry name" value="TPR-like_helical_dom_sf"/>
</dbReference>
<feature type="region of interest" description="Disordered" evidence="4">
    <location>
        <begin position="559"/>
        <end position="592"/>
    </location>
</feature>
<organism evidence="5 7">
    <name type="scientific">Rhodotorula toruloides</name>
    <name type="common">Yeast</name>
    <name type="synonym">Rhodosporidium toruloides</name>
    <dbReference type="NCBI Taxonomy" id="5286"/>
    <lineage>
        <taxon>Eukaryota</taxon>
        <taxon>Fungi</taxon>
        <taxon>Dikarya</taxon>
        <taxon>Basidiomycota</taxon>
        <taxon>Pucciniomycotina</taxon>
        <taxon>Microbotryomycetes</taxon>
        <taxon>Sporidiobolales</taxon>
        <taxon>Sporidiobolaceae</taxon>
        <taxon>Rhodotorula</taxon>
    </lineage>
</organism>
<dbReference type="Pfam" id="PF14559">
    <property type="entry name" value="TPR_19"/>
    <property type="match status" value="1"/>
</dbReference>
<dbReference type="InterPro" id="IPR019734">
    <property type="entry name" value="TPR_rpt"/>
</dbReference>
<dbReference type="Gene3D" id="1.25.40.10">
    <property type="entry name" value="Tetratricopeptide repeat domain"/>
    <property type="match status" value="5"/>
</dbReference>
<reference evidence="5 7" key="1">
    <citation type="submission" date="2015-07" db="EMBL/GenBank/DDBJ databases">
        <authorList>
            <person name="Cajimat M.N.B."/>
            <person name="Milazzo M.L."/>
            <person name="Fulhorst C.F."/>
        </authorList>
    </citation>
    <scope>NUCLEOTIDE SEQUENCE [LARGE SCALE GENOMIC DNA]</scope>
    <source>
        <strain evidence="5">Single colony</strain>
    </source>
</reference>
<feature type="compositionally biased region" description="Basic and acidic residues" evidence="4">
    <location>
        <begin position="1082"/>
        <end position="1092"/>
    </location>
</feature>
<evidence type="ECO:0000256" key="3">
    <source>
        <dbReference type="PROSITE-ProRule" id="PRU00339"/>
    </source>
</evidence>
<feature type="compositionally biased region" description="Basic residues" evidence="4">
    <location>
        <begin position="1149"/>
        <end position="1168"/>
    </location>
</feature>
<dbReference type="PANTHER" id="PTHR14027:SF2">
    <property type="entry name" value="RNA POLYMERASE-ASSOCIATED PROTEIN CTR9 HOMOLOG"/>
    <property type="match status" value="1"/>
</dbReference>
<dbReference type="PROSITE" id="PS50005">
    <property type="entry name" value="TPR"/>
    <property type="match status" value="2"/>
</dbReference>
<keyword evidence="7" id="KW-1185">Reference proteome</keyword>
<evidence type="ECO:0000313" key="8">
    <source>
        <dbReference type="Proteomes" id="UP000239560"/>
    </source>
</evidence>
<dbReference type="GO" id="GO:0000993">
    <property type="term" value="F:RNA polymerase II complex binding"/>
    <property type="evidence" value="ECO:0007669"/>
    <property type="project" value="TreeGrafter"/>
</dbReference>
<dbReference type="GO" id="GO:0016593">
    <property type="term" value="C:Cdc73/Paf1 complex"/>
    <property type="evidence" value="ECO:0007669"/>
    <property type="project" value="TreeGrafter"/>
</dbReference>
<feature type="compositionally biased region" description="Basic residues" evidence="4">
    <location>
        <begin position="1112"/>
        <end position="1126"/>
    </location>
</feature>
<evidence type="ECO:0000313" key="7">
    <source>
        <dbReference type="Proteomes" id="UP000199069"/>
    </source>
</evidence>
<feature type="compositionally biased region" description="Basic and acidic residues" evidence="4">
    <location>
        <begin position="559"/>
        <end position="575"/>
    </location>
</feature>
<dbReference type="PANTHER" id="PTHR14027">
    <property type="entry name" value="RNA POLYMERASE-ASSOCIATED PROTEIN CTR9"/>
    <property type="match status" value="1"/>
</dbReference>
<keyword evidence="5" id="KW-0251">Elongation factor</keyword>
<dbReference type="Proteomes" id="UP000199069">
    <property type="component" value="Unassembled WGS sequence"/>
</dbReference>
<dbReference type="Proteomes" id="UP000239560">
    <property type="component" value="Unassembled WGS sequence"/>
</dbReference>
<dbReference type="GO" id="GO:0006355">
    <property type="term" value="P:regulation of DNA-templated transcription"/>
    <property type="evidence" value="ECO:0007669"/>
    <property type="project" value="InterPro"/>
</dbReference>
<keyword evidence="5" id="KW-0648">Protein biosynthesis</keyword>
<feature type="region of interest" description="Disordered" evidence="4">
    <location>
        <begin position="1042"/>
        <end position="1061"/>
    </location>
</feature>
<dbReference type="STRING" id="5286.A0A0K3C6C1"/>
<dbReference type="AlphaFoldDB" id="A0A0K3C6C1"/>
<feature type="repeat" description="TPR" evidence="3">
    <location>
        <begin position="878"/>
        <end position="911"/>
    </location>
</feature>
<keyword evidence="1" id="KW-0677">Repeat</keyword>
<sequence length="1222" mass="134815">MDANFDCADANGAAGAGQASAAFEVPLASSNEVIPVSLDDVFSADTEDKVHELLTEVVGLLTTEQAATKFWVRLIEECWRQKRWAQALELADTALRAVPHRPGYQPLDLVPLYCLKANFNLALARRAPKQRLEDNRTGPISFPRDPHHPEFVRPGMQPSPTGPMLKTEYVIRAGMDISEAERIDPNNKVVLDIKAAWCMVSGAFDQARQNFEQILREEPTNLMALMGRARIQFSQRAFRPALKTYQEVLRLAPNFLPDPRIGIGLCFWMLGDREKARKAWERSMQVNPNSSSPSAPLLLGLLHLNASKDPLLPGGPASRSAAYERGLTLIQAAFKKDNTSAGAAAMSPIASHLLLQGGPLAAQNALKLAERMLSFADARLLVAEAHLARARALDADPSTAEFGGALILQSYQRAIEANPDLVMAHLGAGAMCVRMDQHPQAIFAFETLLRRHPKCIEALVCLASIHTHLAFTFHAVSDASGARKSAKEAYEQVLRVFATGKEAVGSGEGGGDRGIAKSERVRVLAEDRDLFIEIAKLWSDELSVERSLQAYQQAARIEADKAEADREEREMKAEDDLYATQQSQEDAGPDAVDPRIRNNIGVLLFNRRPLSSSSATNGSNSHLIRAQEHFEAALQKAGEMFGKAGGVLNGGELDAVLTTCTYNLSACYEALGELDKARSGWEQLLSGHREYVDAKARLALLGLKSRSEWDNAHELIKQALTSSPQNAELRALYIYFLFETGAYANARDFARATLKEVSRHDVYALCASGLLCYFEARENKKQGKEAQRDRVAKLSRAAEFYDKALQLQPQCAFAAQGLAIGIAEGTLGNGPTEANGAAANLAAPGQPAQPLTEHQARLRNARDALGVLAKVKESVNEASVYVNIGHCHFARGEYDKAIENYATASRRYLNNKSSTVLWYLSRAYYHKSVREQNFSDLQHAIEVGQQATDLYPKDLANLFNMAVLKQKGVEILYALPAEKRTSAELHAAFEHLQASNALFDELAADQTQVPPYEKEVPRQRRSYGRSLESRFQSILETQQAYEETEQGKLEQARRLREAEQKKREEAEAERLAQIQRQAEALAEQRRRMREEAEQWAAMSKEWADSDDEDGKKKRGGGGGKKRKSTKMKGGDDEGLAETTDSEGEVDKPAKKKRAKKEKKEKASKKGKGKAAADGEGSGRMAVDEQYDEDGEEMPVKAPRRRKGKSSGQVKSAEFIEDSDEDE</sequence>
<dbReference type="OrthoDB" id="343875at2759"/>
<feature type="repeat" description="TPR" evidence="3">
    <location>
        <begin position="257"/>
        <end position="290"/>
    </location>
</feature>
<dbReference type="EMBL" id="CWKI01000001">
    <property type="protein sequence ID" value="CTR04192.1"/>
    <property type="molecule type" value="Genomic_DNA"/>
</dbReference>
<feature type="compositionally biased region" description="Acidic residues" evidence="4">
    <location>
        <begin position="1132"/>
        <end position="1143"/>
    </location>
</feature>
<proteinExistence type="predicted"/>
<feature type="region of interest" description="Disordered" evidence="4">
    <location>
        <begin position="1079"/>
        <end position="1222"/>
    </location>
</feature>
<protein>
    <submittedName>
        <fullName evidence="5">BY PROTMAP: gi|472580707|gb|EMS18485.1| Pol II transcription elongation factor [Rhodosporidium toruloides NP11] gi|647402933|emb|CDR49121.1| RHTO0S23e01068g1_1 [Rhodosporidium toruloides]</fullName>
    </submittedName>
</protein>
<evidence type="ECO:0000313" key="6">
    <source>
        <dbReference type="EMBL" id="PRQ77357.1"/>
    </source>
</evidence>
<dbReference type="OMA" id="EHWLTIA"/>
<keyword evidence="2 3" id="KW-0802">TPR repeat</keyword>
<dbReference type="InterPro" id="IPR031101">
    <property type="entry name" value="Ctr9"/>
</dbReference>
<feature type="region of interest" description="Disordered" evidence="4">
    <location>
        <begin position="134"/>
        <end position="159"/>
    </location>
</feature>
<evidence type="ECO:0000256" key="4">
    <source>
        <dbReference type="SAM" id="MobiDB-lite"/>
    </source>
</evidence>
<dbReference type="GO" id="GO:0006368">
    <property type="term" value="P:transcription elongation by RNA polymerase II"/>
    <property type="evidence" value="ECO:0007669"/>
    <property type="project" value="TreeGrafter"/>
</dbReference>